<accession>A0A6N3Z117</accession>
<sequence>MLARMFNLALILALSGCSTTKTEVVTEKETELHNVNFVIGNITSIYDIKLSLGKIDFENAVFKEDWFSSLSYQYTKDKRYIVGSAKAGSFIAITSTKAQDASGTPLGTFTPCNQTLVFQLPYDALNVYVTDVNYQWNNVSITPIYSNKIEEAMIAFKTSYIKQAAFRQLSADLYKDCETLNSNPLIMTRPI</sequence>
<organism evidence="1 2">
    <name type="scientific">Aliivibrio fischeri</name>
    <name type="common">Vibrio fischeri</name>
    <dbReference type="NCBI Taxonomy" id="668"/>
    <lineage>
        <taxon>Bacteria</taxon>
        <taxon>Pseudomonadati</taxon>
        <taxon>Pseudomonadota</taxon>
        <taxon>Gammaproteobacteria</taxon>
        <taxon>Vibrionales</taxon>
        <taxon>Vibrionaceae</taxon>
        <taxon>Aliivibrio</taxon>
    </lineage>
</organism>
<dbReference type="Proteomes" id="UP000435323">
    <property type="component" value="Unassembled WGS sequence"/>
</dbReference>
<gene>
    <name evidence="1" type="ORF">GNP77_09990</name>
</gene>
<evidence type="ECO:0008006" key="3">
    <source>
        <dbReference type="Google" id="ProtNLM"/>
    </source>
</evidence>
<dbReference type="RefSeq" id="WP_155657893.1">
    <property type="nucleotide sequence ID" value="NZ_WOBO01000011.1"/>
</dbReference>
<reference evidence="1 2" key="1">
    <citation type="submission" date="2019-11" db="EMBL/GenBank/DDBJ databases">
        <title>Using colonization assays and comparative genomics to discover symbiosis behaviors and factors in Vibrio fischeri.</title>
        <authorList>
            <person name="Bongrand C."/>
            <person name="Moriano-Gutierrez S."/>
            <person name="Arevalo P."/>
            <person name="Mcfall-Ngai M."/>
            <person name="Visick K."/>
            <person name="Polz M.F."/>
            <person name="Ruby E.G."/>
        </authorList>
    </citation>
    <scope>NUCLEOTIDE SEQUENCE [LARGE SCALE GENOMIC DNA]</scope>
    <source>
        <strain evidence="2">emors.3.2</strain>
    </source>
</reference>
<comment type="caution">
    <text evidence="1">The sequence shown here is derived from an EMBL/GenBank/DDBJ whole genome shotgun (WGS) entry which is preliminary data.</text>
</comment>
<dbReference type="AlphaFoldDB" id="A0A6N3Z117"/>
<dbReference type="EMBL" id="WOBO01000011">
    <property type="protein sequence ID" value="MUK45707.1"/>
    <property type="molecule type" value="Genomic_DNA"/>
</dbReference>
<dbReference type="PROSITE" id="PS51257">
    <property type="entry name" value="PROKAR_LIPOPROTEIN"/>
    <property type="match status" value="1"/>
</dbReference>
<evidence type="ECO:0000313" key="2">
    <source>
        <dbReference type="Proteomes" id="UP000435323"/>
    </source>
</evidence>
<proteinExistence type="predicted"/>
<name>A0A6N3Z117_ALIFS</name>
<evidence type="ECO:0000313" key="1">
    <source>
        <dbReference type="EMBL" id="MUK45707.1"/>
    </source>
</evidence>
<protein>
    <recommendedName>
        <fullName evidence="3">Lipoprotein</fullName>
    </recommendedName>
</protein>